<comment type="caution">
    <text evidence="5">The sequence shown here is derived from an EMBL/GenBank/DDBJ whole genome shotgun (WGS) entry which is preliminary data.</text>
</comment>
<dbReference type="RefSeq" id="WP_148580393.1">
    <property type="nucleotide sequence ID" value="NZ_JAVEUW010000017.1"/>
</dbReference>
<dbReference type="PANTHER" id="PTHR30035">
    <property type="entry name" value="LIPOPROTEIN VACJ-RELATED"/>
    <property type="match status" value="1"/>
</dbReference>
<reference evidence="5 6" key="1">
    <citation type="submission" date="2019-01" db="EMBL/GenBank/DDBJ databases">
        <title>Zoogloea oleivorans genome sequencing and assembly.</title>
        <authorList>
            <person name="Tancsics A."/>
            <person name="Farkas M."/>
            <person name="Kriszt B."/>
            <person name="Maroti G."/>
            <person name="Horvath B."/>
        </authorList>
    </citation>
    <scope>NUCLEOTIDE SEQUENCE [LARGE SCALE GENOMIC DNA]</scope>
    <source>
        <strain evidence="5 6">Buc</strain>
    </source>
</reference>
<comment type="similarity">
    <text evidence="1">Belongs to the MlaA family.</text>
</comment>
<dbReference type="PRINTS" id="PR01805">
    <property type="entry name" value="VACJLIPOPROT"/>
</dbReference>
<sequence length="270" mass="29110">MKNRKAASRALLQSVATLALGLGLTACAGPGGHPKDPLEPLNRATFRFNEVADKYVMRPAAQVYDFAPLPVKTGVGNFFGNIGDLWIGANNLLQGKFVDGASDGGRFLVNSTVGLLGVFDIATELGLEKHEEDLGQTLGFWGVGDGPYIVLPFLGSSNLRDSVGLYIDLSVDPVWQVNEVATRNSLSGLRFVNRRAALLGADTTADQAALDKYGYMRSFYMQYRLNQIYDGQPPRVKDPDDEEARVDDAGATLAATAEVPAAPDKKENQE</sequence>
<gene>
    <name evidence="5" type="ORF">ETQ85_17575</name>
</gene>
<dbReference type="Proteomes" id="UP000389128">
    <property type="component" value="Unassembled WGS sequence"/>
</dbReference>
<feature type="signal peptide" evidence="4">
    <location>
        <begin position="1"/>
        <end position="28"/>
    </location>
</feature>
<feature type="chain" id="PRO_5025352126" evidence="4">
    <location>
        <begin position="29"/>
        <end position="270"/>
    </location>
</feature>
<evidence type="ECO:0000256" key="4">
    <source>
        <dbReference type="SAM" id="SignalP"/>
    </source>
</evidence>
<feature type="compositionally biased region" description="Low complexity" evidence="3">
    <location>
        <begin position="249"/>
        <end position="262"/>
    </location>
</feature>
<dbReference type="PANTHER" id="PTHR30035:SF3">
    <property type="entry name" value="INTERMEMBRANE PHOSPHOLIPID TRANSPORT SYSTEM LIPOPROTEIN MLAA"/>
    <property type="match status" value="1"/>
</dbReference>
<dbReference type="GO" id="GO:0016020">
    <property type="term" value="C:membrane"/>
    <property type="evidence" value="ECO:0007669"/>
    <property type="project" value="InterPro"/>
</dbReference>
<dbReference type="PROSITE" id="PS51257">
    <property type="entry name" value="PROKAR_LIPOPROTEIN"/>
    <property type="match status" value="1"/>
</dbReference>
<proteinExistence type="inferred from homology"/>
<evidence type="ECO:0000256" key="2">
    <source>
        <dbReference type="ARBA" id="ARBA00022729"/>
    </source>
</evidence>
<dbReference type="GO" id="GO:0120010">
    <property type="term" value="P:intermembrane phospholipid transfer"/>
    <property type="evidence" value="ECO:0007669"/>
    <property type="project" value="TreeGrafter"/>
</dbReference>
<dbReference type="InterPro" id="IPR007428">
    <property type="entry name" value="MlaA"/>
</dbReference>
<keyword evidence="6" id="KW-1185">Reference proteome</keyword>
<keyword evidence="5" id="KW-0449">Lipoprotein</keyword>
<dbReference type="OrthoDB" id="9785326at2"/>
<evidence type="ECO:0000313" key="6">
    <source>
        <dbReference type="Proteomes" id="UP000389128"/>
    </source>
</evidence>
<dbReference type="AlphaFoldDB" id="A0A6C2CMR2"/>
<keyword evidence="2 4" id="KW-0732">Signal</keyword>
<dbReference type="Pfam" id="PF04333">
    <property type="entry name" value="MlaA"/>
    <property type="match status" value="1"/>
</dbReference>
<feature type="region of interest" description="Disordered" evidence="3">
    <location>
        <begin position="230"/>
        <end position="270"/>
    </location>
</feature>
<accession>A0A6C2CMR2</accession>
<dbReference type="EMBL" id="SDKK01000017">
    <property type="protein sequence ID" value="TYC54699.1"/>
    <property type="molecule type" value="Genomic_DNA"/>
</dbReference>
<name>A0A6C2CMR2_9RHOO</name>
<evidence type="ECO:0000256" key="3">
    <source>
        <dbReference type="SAM" id="MobiDB-lite"/>
    </source>
</evidence>
<evidence type="ECO:0000256" key="1">
    <source>
        <dbReference type="ARBA" id="ARBA00010634"/>
    </source>
</evidence>
<organism evidence="5 6">
    <name type="scientific">Zoogloea oleivorans</name>
    <dbReference type="NCBI Taxonomy" id="1552750"/>
    <lineage>
        <taxon>Bacteria</taxon>
        <taxon>Pseudomonadati</taxon>
        <taxon>Pseudomonadota</taxon>
        <taxon>Betaproteobacteria</taxon>
        <taxon>Rhodocyclales</taxon>
        <taxon>Zoogloeaceae</taxon>
        <taxon>Zoogloea</taxon>
    </lineage>
</organism>
<evidence type="ECO:0000313" key="5">
    <source>
        <dbReference type="EMBL" id="TYC54699.1"/>
    </source>
</evidence>
<protein>
    <submittedName>
        <fullName evidence="5">VacJ family lipoprotein</fullName>
    </submittedName>
</protein>